<reference evidence="2" key="1">
    <citation type="submission" date="2022-11" db="EMBL/GenBank/DDBJ databases">
        <title>Centuries of genome instability and evolution in soft-shell clam transmissible cancer (bioRxiv).</title>
        <authorList>
            <person name="Hart S.F.M."/>
            <person name="Yonemitsu M.A."/>
            <person name="Giersch R.M."/>
            <person name="Beal B.F."/>
            <person name="Arriagada G."/>
            <person name="Davis B.W."/>
            <person name="Ostrander E.A."/>
            <person name="Goff S.P."/>
            <person name="Metzger M.J."/>
        </authorList>
    </citation>
    <scope>NUCLEOTIDE SEQUENCE</scope>
    <source>
        <strain evidence="2">MELC-2E11</strain>
        <tissue evidence="2">Siphon/mantle</tissue>
    </source>
</reference>
<keyword evidence="3" id="KW-1185">Reference proteome</keyword>
<name>A0ABY7ENX9_MYAAR</name>
<dbReference type="Proteomes" id="UP001164746">
    <property type="component" value="Chromosome 7"/>
</dbReference>
<feature type="non-terminal residue" evidence="2">
    <location>
        <position position="68"/>
    </location>
</feature>
<evidence type="ECO:0000313" key="3">
    <source>
        <dbReference type="Proteomes" id="UP001164746"/>
    </source>
</evidence>
<evidence type="ECO:0000256" key="1">
    <source>
        <dbReference type="SAM" id="Phobius"/>
    </source>
</evidence>
<organism evidence="2 3">
    <name type="scientific">Mya arenaria</name>
    <name type="common">Soft-shell clam</name>
    <dbReference type="NCBI Taxonomy" id="6604"/>
    <lineage>
        <taxon>Eukaryota</taxon>
        <taxon>Metazoa</taxon>
        <taxon>Spiralia</taxon>
        <taxon>Lophotrochozoa</taxon>
        <taxon>Mollusca</taxon>
        <taxon>Bivalvia</taxon>
        <taxon>Autobranchia</taxon>
        <taxon>Heteroconchia</taxon>
        <taxon>Euheterodonta</taxon>
        <taxon>Imparidentia</taxon>
        <taxon>Neoheterodontei</taxon>
        <taxon>Myida</taxon>
        <taxon>Myoidea</taxon>
        <taxon>Myidae</taxon>
        <taxon>Mya</taxon>
    </lineage>
</organism>
<gene>
    <name evidence="2" type="ORF">MAR_035175</name>
</gene>
<sequence length="68" mass="7950">MKFMIYVSILRLNFKTEVEILCVLFQEDKSVYGACIVVVCIVIQLNILIIFVMCKLIIQENNNWSMFA</sequence>
<evidence type="ECO:0000313" key="2">
    <source>
        <dbReference type="EMBL" id="WAR10099.1"/>
    </source>
</evidence>
<dbReference type="EMBL" id="CP111018">
    <property type="protein sequence ID" value="WAR10099.1"/>
    <property type="molecule type" value="Genomic_DNA"/>
</dbReference>
<proteinExistence type="predicted"/>
<keyword evidence="1" id="KW-0812">Transmembrane</keyword>
<keyword evidence="1" id="KW-0472">Membrane</keyword>
<feature type="transmembrane region" description="Helical" evidence="1">
    <location>
        <begin position="31"/>
        <end position="58"/>
    </location>
</feature>
<evidence type="ECO:0008006" key="4">
    <source>
        <dbReference type="Google" id="ProtNLM"/>
    </source>
</evidence>
<keyword evidence="1" id="KW-1133">Transmembrane helix</keyword>
<accession>A0ABY7ENX9</accession>
<protein>
    <recommendedName>
        <fullName evidence="4">NADH dehydrogenase subunit 4L</fullName>
    </recommendedName>
</protein>